<proteinExistence type="predicted"/>
<dbReference type="GO" id="GO:0002949">
    <property type="term" value="P:tRNA threonylcarbamoyladenosine modification"/>
    <property type="evidence" value="ECO:0007669"/>
    <property type="project" value="InterPro"/>
</dbReference>
<name>A0A4U8S5Q9_9HELI</name>
<keyword evidence="1" id="KW-0808">Transferase</keyword>
<reference evidence="1 2" key="1">
    <citation type="journal article" date="2014" name="Genome Announc.">
        <title>Draft genome sequences of eight enterohepatic helicobacter species isolated from both laboratory and wild rodents.</title>
        <authorList>
            <person name="Sheh A."/>
            <person name="Shen Z."/>
            <person name="Fox J.G."/>
        </authorList>
    </citation>
    <scope>NUCLEOTIDE SEQUENCE [LARGE SCALE GENOMIC DNA]</scope>
    <source>
        <strain evidence="1 2">ATCC 700114</strain>
    </source>
</reference>
<accession>A0A4U8S5Q9</accession>
<protein>
    <submittedName>
        <fullName evidence="1">tRNA (Adenosine(37)-N6)-threonylcarbamoyltransferase complex ATPase subunit type 1 TsaE</fullName>
    </submittedName>
</protein>
<dbReference type="AlphaFoldDB" id="A0A4U8S5Q9"/>
<gene>
    <name evidence="1" type="ORF">LS81_008825</name>
</gene>
<dbReference type="GO" id="GO:0016740">
    <property type="term" value="F:transferase activity"/>
    <property type="evidence" value="ECO:0007669"/>
    <property type="project" value="UniProtKB-KW"/>
</dbReference>
<dbReference type="Proteomes" id="UP000029878">
    <property type="component" value="Unassembled WGS sequence"/>
</dbReference>
<dbReference type="SUPFAM" id="SSF52540">
    <property type="entry name" value="P-loop containing nucleoside triphosphate hydrolases"/>
    <property type="match status" value="1"/>
</dbReference>
<dbReference type="InterPro" id="IPR003442">
    <property type="entry name" value="T6A_TsaE"/>
</dbReference>
<comment type="caution">
    <text evidence="1">The sequence shown here is derived from an EMBL/GenBank/DDBJ whole genome shotgun (WGS) entry which is preliminary data.</text>
</comment>
<dbReference type="OrthoDB" id="9815896at2"/>
<evidence type="ECO:0000313" key="2">
    <source>
        <dbReference type="Proteomes" id="UP000029878"/>
    </source>
</evidence>
<dbReference type="InterPro" id="IPR027417">
    <property type="entry name" value="P-loop_NTPase"/>
</dbReference>
<dbReference type="EMBL" id="JRPL02000026">
    <property type="protein sequence ID" value="TLD81198.1"/>
    <property type="molecule type" value="Genomic_DNA"/>
</dbReference>
<sequence>MQRIYNSIQAKDNLGEIIEFINLLQQKNSYTKTPINIILLKGQVGMGKSHLVHEYCKHKGIMSSSPTFAFLHEYGNEIFHYDLYLKNDEYAMIRLYESLANKGLHFVEWGSQELYLQLQRMGFSCVLLEILPTHDTNMRAYNFLV</sequence>
<dbReference type="RefSeq" id="WP_034346464.1">
    <property type="nucleotide sequence ID" value="NZ_FZNG01000003.1"/>
</dbReference>
<dbReference type="Gene3D" id="3.40.50.300">
    <property type="entry name" value="P-loop containing nucleotide triphosphate hydrolases"/>
    <property type="match status" value="1"/>
</dbReference>
<dbReference type="Pfam" id="PF02367">
    <property type="entry name" value="TsaE"/>
    <property type="match status" value="1"/>
</dbReference>
<organism evidence="1 2">
    <name type="scientific">Helicobacter trogontum</name>
    <dbReference type="NCBI Taxonomy" id="50960"/>
    <lineage>
        <taxon>Bacteria</taxon>
        <taxon>Pseudomonadati</taxon>
        <taxon>Campylobacterota</taxon>
        <taxon>Epsilonproteobacteria</taxon>
        <taxon>Campylobacterales</taxon>
        <taxon>Helicobacteraceae</taxon>
        <taxon>Helicobacter</taxon>
    </lineage>
</organism>
<evidence type="ECO:0000313" key="1">
    <source>
        <dbReference type="EMBL" id="TLD81198.1"/>
    </source>
</evidence>